<dbReference type="EMBL" id="JAAGVB010000408">
    <property type="protein sequence ID" value="NEW37110.1"/>
    <property type="molecule type" value="Genomic_DNA"/>
</dbReference>
<protein>
    <submittedName>
        <fullName evidence="1">PucR family transcriptional regulator</fullName>
    </submittedName>
</protein>
<dbReference type="Proteomes" id="UP000471166">
    <property type="component" value="Unassembled WGS sequence"/>
</dbReference>
<sequence>DWISQQVVATYQTERDHWLENRNSTRAVRVREVLDGGAVDVDAVTDAIRYPLRRTHLALVLWLPAGGDELSRLERFVRELAESLDALGAGLFVAADRLTGWGW</sequence>
<feature type="non-terminal residue" evidence="1">
    <location>
        <position position="1"/>
    </location>
</feature>
<evidence type="ECO:0000313" key="2">
    <source>
        <dbReference type="Proteomes" id="UP000471166"/>
    </source>
</evidence>
<dbReference type="AlphaFoldDB" id="A0A6P1CXC1"/>
<evidence type="ECO:0000313" key="1">
    <source>
        <dbReference type="EMBL" id="NEW37110.1"/>
    </source>
</evidence>
<gene>
    <name evidence="1" type="ORF">GV791_31840</name>
</gene>
<comment type="caution">
    <text evidence="1">The sequence shown here is derived from an EMBL/GenBank/DDBJ whole genome shotgun (WGS) entry which is preliminary data.</text>
</comment>
<feature type="non-terminal residue" evidence="1">
    <location>
        <position position="103"/>
    </location>
</feature>
<proteinExistence type="predicted"/>
<name>A0A6P1CXC1_9NOCA</name>
<reference evidence="1 2" key="1">
    <citation type="submission" date="2020-01" db="EMBL/GenBank/DDBJ databases">
        <title>Genetics and antimicrobial susceptibilities of Nocardia species isolated from the soil; a comparison with species isolated from humans.</title>
        <authorList>
            <person name="Carrasco G."/>
            <person name="Monzon S."/>
            <person name="Sansegundo M."/>
            <person name="Garcia E."/>
            <person name="Garrido N."/>
            <person name="Medina M.J."/>
            <person name="Villalon P."/>
            <person name="Ramirez-Arocha A.C."/>
            <person name="Jimenez P."/>
            <person name="Cuesta I."/>
            <person name="Valdezate S."/>
        </authorList>
    </citation>
    <scope>NUCLEOTIDE SEQUENCE [LARGE SCALE GENOMIC DNA]</scope>
    <source>
        <strain evidence="1 2">CNM20110626</strain>
    </source>
</reference>
<organism evidence="1 2">
    <name type="scientific">Nocardia cyriacigeorgica</name>
    <dbReference type="NCBI Taxonomy" id="135487"/>
    <lineage>
        <taxon>Bacteria</taxon>
        <taxon>Bacillati</taxon>
        <taxon>Actinomycetota</taxon>
        <taxon>Actinomycetes</taxon>
        <taxon>Mycobacteriales</taxon>
        <taxon>Nocardiaceae</taxon>
        <taxon>Nocardia</taxon>
    </lineage>
</organism>
<accession>A0A6P1CXC1</accession>